<dbReference type="EMBL" id="JAUJLE010002373">
    <property type="protein sequence ID" value="KAK0945649.1"/>
    <property type="molecule type" value="Genomic_DNA"/>
</dbReference>
<reference evidence="2" key="1">
    <citation type="submission" date="2023-06" db="EMBL/GenBank/DDBJ databases">
        <title>Black Yeasts Isolated from many extreme environments.</title>
        <authorList>
            <person name="Coleine C."/>
            <person name="Stajich J.E."/>
            <person name="Selbmann L."/>
        </authorList>
    </citation>
    <scope>NUCLEOTIDE SEQUENCE</scope>
    <source>
        <strain evidence="2">CCFEE 5200</strain>
    </source>
</reference>
<comment type="caution">
    <text evidence="2">The sequence shown here is derived from an EMBL/GenBank/DDBJ whole genome shotgun (WGS) entry which is preliminary data.</text>
</comment>
<name>A0AAN6GVT0_9PEZI</name>
<proteinExistence type="predicted"/>
<gene>
    <name evidence="2" type="primary">FAF1_3</name>
    <name evidence="2" type="ORF">LTR91_027157</name>
</gene>
<feature type="non-terminal residue" evidence="2">
    <location>
        <position position="108"/>
    </location>
</feature>
<organism evidence="2 3">
    <name type="scientific">Friedmanniomyces endolithicus</name>
    <dbReference type="NCBI Taxonomy" id="329885"/>
    <lineage>
        <taxon>Eukaryota</taxon>
        <taxon>Fungi</taxon>
        <taxon>Dikarya</taxon>
        <taxon>Ascomycota</taxon>
        <taxon>Pezizomycotina</taxon>
        <taxon>Dothideomycetes</taxon>
        <taxon>Dothideomycetidae</taxon>
        <taxon>Mycosphaerellales</taxon>
        <taxon>Teratosphaeriaceae</taxon>
        <taxon>Friedmanniomyces</taxon>
    </lineage>
</organism>
<feature type="compositionally biased region" description="Basic residues" evidence="1">
    <location>
        <begin position="1"/>
        <end position="11"/>
    </location>
</feature>
<sequence length="108" mass="11869">MAVTLGKRKRREASTVGSTQGEVSDRNARALFQRAFEAKFKPLEVTEKLPSAPETAPLRDSFDQDDEESIASDWGGLSDDNAQVEVVKHDAVDAAGHQLAKQEHKAFM</sequence>
<keyword evidence="3" id="KW-1185">Reference proteome</keyword>
<evidence type="ECO:0000256" key="1">
    <source>
        <dbReference type="SAM" id="MobiDB-lite"/>
    </source>
</evidence>
<dbReference type="AlphaFoldDB" id="A0AAN6GVT0"/>
<evidence type="ECO:0000313" key="2">
    <source>
        <dbReference type="EMBL" id="KAK0945649.1"/>
    </source>
</evidence>
<accession>A0AAN6GVT0</accession>
<feature type="region of interest" description="Disordered" evidence="1">
    <location>
        <begin position="1"/>
        <end position="24"/>
    </location>
</feature>
<dbReference type="Proteomes" id="UP001175353">
    <property type="component" value="Unassembled WGS sequence"/>
</dbReference>
<evidence type="ECO:0000313" key="3">
    <source>
        <dbReference type="Proteomes" id="UP001175353"/>
    </source>
</evidence>
<protein>
    <submittedName>
        <fullName evidence="2">Pre-rRNA processing and 40S ribosomal subunit assembly</fullName>
    </submittedName>
</protein>
<feature type="region of interest" description="Disordered" evidence="1">
    <location>
        <begin position="47"/>
        <end position="78"/>
    </location>
</feature>